<gene>
    <name evidence="2" type="ORF">MNEG_0062</name>
</gene>
<keyword evidence="3" id="KW-1185">Reference proteome</keyword>
<organism evidence="2 3">
    <name type="scientific">Monoraphidium neglectum</name>
    <dbReference type="NCBI Taxonomy" id="145388"/>
    <lineage>
        <taxon>Eukaryota</taxon>
        <taxon>Viridiplantae</taxon>
        <taxon>Chlorophyta</taxon>
        <taxon>core chlorophytes</taxon>
        <taxon>Chlorophyceae</taxon>
        <taxon>CS clade</taxon>
        <taxon>Sphaeropleales</taxon>
        <taxon>Selenastraceae</taxon>
        <taxon>Monoraphidium</taxon>
    </lineage>
</organism>
<evidence type="ECO:0000313" key="2">
    <source>
        <dbReference type="EMBL" id="KIZ07907.1"/>
    </source>
</evidence>
<dbReference type="OrthoDB" id="431717at2759"/>
<evidence type="ECO:0000256" key="1">
    <source>
        <dbReference type="SAM" id="SignalP"/>
    </source>
</evidence>
<dbReference type="GO" id="GO:0004674">
    <property type="term" value="F:protein serine/threonine kinase activity"/>
    <property type="evidence" value="ECO:0007669"/>
    <property type="project" value="TreeGrafter"/>
</dbReference>
<keyword evidence="1" id="KW-0732">Signal</keyword>
<accession>A0A0D2N6I6</accession>
<evidence type="ECO:0000313" key="3">
    <source>
        <dbReference type="Proteomes" id="UP000054498"/>
    </source>
</evidence>
<feature type="chain" id="PRO_5002248354" evidence="1">
    <location>
        <begin position="20"/>
        <end position="337"/>
    </location>
</feature>
<dbReference type="AlphaFoldDB" id="A0A0D2N6I6"/>
<dbReference type="RefSeq" id="XP_013906926.1">
    <property type="nucleotide sequence ID" value="XM_014051472.1"/>
</dbReference>
<dbReference type="STRING" id="145388.A0A0D2N6I6"/>
<dbReference type="PANTHER" id="PTHR11139">
    <property type="entry name" value="ATAXIA TELANGIECTASIA MUTATED ATM -RELATED"/>
    <property type="match status" value="1"/>
</dbReference>
<keyword evidence="2" id="KW-0418">Kinase</keyword>
<protein>
    <submittedName>
        <fullName evidence="2">DNA-dependent protein kinase catalytic subunit</fullName>
    </submittedName>
</protein>
<reference evidence="2 3" key="1">
    <citation type="journal article" date="2013" name="BMC Genomics">
        <title>Reconstruction of the lipid metabolism for the microalga Monoraphidium neglectum from its genome sequence reveals characteristics suitable for biofuel production.</title>
        <authorList>
            <person name="Bogen C."/>
            <person name="Al-Dilaimi A."/>
            <person name="Albersmeier A."/>
            <person name="Wichmann J."/>
            <person name="Grundmann M."/>
            <person name="Rupp O."/>
            <person name="Lauersen K.J."/>
            <person name="Blifernez-Klassen O."/>
            <person name="Kalinowski J."/>
            <person name="Goesmann A."/>
            <person name="Mussgnug J.H."/>
            <person name="Kruse O."/>
        </authorList>
    </citation>
    <scope>NUCLEOTIDE SEQUENCE [LARGE SCALE GENOMIC DNA]</scope>
    <source>
        <strain evidence="2 3">SAG 48.87</strain>
    </source>
</reference>
<sequence>MGFMFFWCLVQQLFRLIGGLAGRSAECVSRGLAGGGGGGPGGAGGGGALVTYDVIPMSPRLGLLEFVEGTTPLEAAINAGLSAKDAPKKALESARDDFAAKIASFARRHAKEAAAAAAAAKKTQGSAKGAAAQLPPDNPHVTAFAAPRAEALPVPELVPFRLTRQLQGLFLPHAPCDALHPLLAALLESMRQEAQVLSSALAVFTAEPLLDWVKEAQSIAALRAAVEGGARGGGGGGGREREERLLQMKIEHAGRRLACEGPVSIILEGASLRQGHSPQWGNIEAAVKGRRGVDARADLPASGPLPGGASSCAAVLLELAADEGLLARTYAGWQPYA</sequence>
<dbReference type="Proteomes" id="UP000054498">
    <property type="component" value="Unassembled WGS sequence"/>
</dbReference>
<dbReference type="PANTHER" id="PTHR11139:SF124">
    <property type="entry name" value="NON-SPECIFIC SERINE_THREONINE PROTEIN KINASE"/>
    <property type="match status" value="1"/>
</dbReference>
<name>A0A0D2N6I6_9CHLO</name>
<feature type="signal peptide" evidence="1">
    <location>
        <begin position="1"/>
        <end position="19"/>
    </location>
</feature>
<dbReference type="InterPro" id="IPR050517">
    <property type="entry name" value="DDR_Repair_Kinase"/>
</dbReference>
<dbReference type="KEGG" id="mng:MNEG_0062"/>
<dbReference type="EMBL" id="KK100225">
    <property type="protein sequence ID" value="KIZ07907.1"/>
    <property type="molecule type" value="Genomic_DNA"/>
</dbReference>
<dbReference type="GO" id="GO:0005634">
    <property type="term" value="C:nucleus"/>
    <property type="evidence" value="ECO:0007669"/>
    <property type="project" value="TreeGrafter"/>
</dbReference>
<keyword evidence="2" id="KW-0808">Transferase</keyword>
<dbReference type="GeneID" id="25726180"/>
<proteinExistence type="predicted"/>